<feature type="region of interest" description="Disordered" evidence="2">
    <location>
        <begin position="99"/>
        <end position="118"/>
    </location>
</feature>
<feature type="transmembrane region" description="Helical" evidence="3">
    <location>
        <begin position="601"/>
        <end position="620"/>
    </location>
</feature>
<name>A0ABQ0G3Q9_9PEZI</name>
<proteinExistence type="predicted"/>
<reference evidence="4 5" key="1">
    <citation type="submission" date="2024-09" db="EMBL/GenBank/DDBJ databases">
        <title>Itraconazole resistance in Madurella fahalii resulting from another homologue of gene encoding cytochrome P450 14-alpha sterol demethylase (CYP51).</title>
        <authorList>
            <person name="Yoshioka I."/>
            <person name="Fahal A.H."/>
            <person name="Kaneko S."/>
            <person name="Yaguchi T."/>
        </authorList>
    </citation>
    <scope>NUCLEOTIDE SEQUENCE [LARGE SCALE GENOMIC DNA]</scope>
    <source>
        <strain evidence="4 5">IFM 68171</strain>
    </source>
</reference>
<feature type="compositionally biased region" description="Polar residues" evidence="2">
    <location>
        <begin position="65"/>
        <end position="92"/>
    </location>
</feature>
<evidence type="ECO:0000256" key="3">
    <source>
        <dbReference type="SAM" id="Phobius"/>
    </source>
</evidence>
<evidence type="ECO:0000256" key="1">
    <source>
        <dbReference type="ARBA" id="ARBA00023242"/>
    </source>
</evidence>
<dbReference type="CDD" id="cd00067">
    <property type="entry name" value="GAL4"/>
    <property type="match status" value="1"/>
</dbReference>
<gene>
    <name evidence="4" type="ORF">MFIFM68171_02598</name>
</gene>
<dbReference type="RefSeq" id="XP_070914121.1">
    <property type="nucleotide sequence ID" value="XM_071058020.1"/>
</dbReference>
<feature type="compositionally biased region" description="Basic and acidic residues" evidence="2">
    <location>
        <begin position="52"/>
        <end position="64"/>
    </location>
</feature>
<evidence type="ECO:0000256" key="2">
    <source>
        <dbReference type="SAM" id="MobiDB-lite"/>
    </source>
</evidence>
<dbReference type="Proteomes" id="UP001628179">
    <property type="component" value="Unassembled WGS sequence"/>
</dbReference>
<keyword evidence="3" id="KW-0472">Membrane</keyword>
<protein>
    <submittedName>
        <fullName evidence="4">Uncharacterized protein</fullName>
    </submittedName>
</protein>
<dbReference type="EMBL" id="BAAFSV010000001">
    <property type="protein sequence ID" value="GAB1312388.1"/>
    <property type="molecule type" value="Genomic_DNA"/>
</dbReference>
<dbReference type="InterPro" id="IPR001138">
    <property type="entry name" value="Zn2Cys6_DnaBD"/>
</dbReference>
<organism evidence="4 5">
    <name type="scientific">Madurella fahalii</name>
    <dbReference type="NCBI Taxonomy" id="1157608"/>
    <lineage>
        <taxon>Eukaryota</taxon>
        <taxon>Fungi</taxon>
        <taxon>Dikarya</taxon>
        <taxon>Ascomycota</taxon>
        <taxon>Pezizomycotina</taxon>
        <taxon>Sordariomycetes</taxon>
        <taxon>Sordariomycetidae</taxon>
        <taxon>Sordariales</taxon>
        <taxon>Sordariales incertae sedis</taxon>
        <taxon>Madurella</taxon>
    </lineage>
</organism>
<keyword evidence="3" id="KW-0812">Transmembrane</keyword>
<feature type="region of interest" description="Disordered" evidence="2">
    <location>
        <begin position="302"/>
        <end position="325"/>
    </location>
</feature>
<feature type="compositionally biased region" description="Basic residues" evidence="2">
    <location>
        <begin position="1"/>
        <end position="12"/>
    </location>
</feature>
<evidence type="ECO:0000313" key="5">
    <source>
        <dbReference type="Proteomes" id="UP001628179"/>
    </source>
</evidence>
<accession>A0ABQ0G3Q9</accession>
<keyword evidence="3" id="KW-1133">Transmembrane helix</keyword>
<evidence type="ECO:0000313" key="4">
    <source>
        <dbReference type="EMBL" id="GAB1312388.1"/>
    </source>
</evidence>
<keyword evidence="5" id="KW-1185">Reference proteome</keyword>
<keyword evidence="1" id="KW-0539">Nucleus</keyword>
<feature type="compositionally biased region" description="Polar residues" evidence="2">
    <location>
        <begin position="18"/>
        <end position="31"/>
    </location>
</feature>
<dbReference type="GeneID" id="98173343"/>
<sequence length="638" mass="69920">MSRMPRHPKRKFGLYQEPSGTMPAQSSNRPLSSHRPRPIPTPETQELYNKMRQQEEWDLLRRQNEQSGFLQPVSPSQATTASRSPSCASTTQSVTQAMNDMGVDGDQPRPKKARAVRHGPLPDAAKLRAALMRKLHACESCRGRKVKCSHFDLRLFEDEYQKSKGTQTQPPPYVDDFDLFGVEQNPATFPAQSFSGEQDGAHLEIDNILQQTRNGHTPVSPSPASPLYNFEGSRVTTANPDPGFGAGQEEAHVRFETASQQTASVSQSLAYAPIPRFLTANHSPIANRPGPHYLTGNIHQSSDDACADSGTHARRTRLQQTPAQPVQVMPSFQAARPRIITTDQTIPYHRALEGANSQSSEPHIPIGKHVIVDRDVWDCMWGSSETDSSVSTEREPCSQRCNTLDALTTHFASQHAPFYDGNYMWRCTKCRLDWFAPSESCRQCGRFSWQKLYWATVSISSKQTPASPLRVAVDKGTWNHAAWANQSAPMAGAAGGYNGPFMLACGAYENVSGTSQSFMAALAAASESSQQPCRVDCAKISPDDPIRSHDLIAQTLGHASTALPALLAAALFVLVLLETLLSPGRSCVGYSNAVPCLVDNPLPSLSVAFIVAGLMVPWLLRLVRVRLRQHLEAPIASS</sequence>
<feature type="transmembrane region" description="Helical" evidence="3">
    <location>
        <begin position="562"/>
        <end position="581"/>
    </location>
</feature>
<comment type="caution">
    <text evidence="4">The sequence shown here is derived from an EMBL/GenBank/DDBJ whole genome shotgun (WGS) entry which is preliminary data.</text>
</comment>
<feature type="region of interest" description="Disordered" evidence="2">
    <location>
        <begin position="1"/>
        <end position="92"/>
    </location>
</feature>